<gene>
    <name evidence="3" type="ORF">SYV04_04180</name>
</gene>
<dbReference type="EMBL" id="JAXIVS010000001">
    <property type="protein sequence ID" value="MDY7225563.1"/>
    <property type="molecule type" value="Genomic_DNA"/>
</dbReference>
<feature type="domain" description="Peptidase C-terminal archaeal/bacterial" evidence="2">
    <location>
        <begin position="198"/>
        <end position="265"/>
    </location>
</feature>
<protein>
    <submittedName>
        <fullName evidence="3">PPC domain-containing protein</fullName>
    </submittedName>
</protein>
<dbReference type="Proteomes" id="UP001291309">
    <property type="component" value="Unassembled WGS sequence"/>
</dbReference>
<keyword evidence="4" id="KW-1185">Reference proteome</keyword>
<evidence type="ECO:0000259" key="2">
    <source>
        <dbReference type="Pfam" id="PF04151"/>
    </source>
</evidence>
<dbReference type="Pfam" id="PF04151">
    <property type="entry name" value="PPC"/>
    <property type="match status" value="3"/>
</dbReference>
<evidence type="ECO:0000313" key="4">
    <source>
        <dbReference type="Proteomes" id="UP001291309"/>
    </source>
</evidence>
<feature type="signal peptide" evidence="1">
    <location>
        <begin position="1"/>
        <end position="25"/>
    </location>
</feature>
<organism evidence="3 4">
    <name type="scientific">Hyalangium rubrum</name>
    <dbReference type="NCBI Taxonomy" id="3103134"/>
    <lineage>
        <taxon>Bacteria</taxon>
        <taxon>Pseudomonadati</taxon>
        <taxon>Myxococcota</taxon>
        <taxon>Myxococcia</taxon>
        <taxon>Myxococcales</taxon>
        <taxon>Cystobacterineae</taxon>
        <taxon>Archangiaceae</taxon>
        <taxon>Hyalangium</taxon>
    </lineage>
</organism>
<evidence type="ECO:0000256" key="1">
    <source>
        <dbReference type="SAM" id="SignalP"/>
    </source>
</evidence>
<reference evidence="3 4" key="1">
    <citation type="submission" date="2023-12" db="EMBL/GenBank/DDBJ databases">
        <title>the genome sequence of Hyalangium sp. s54d21.</title>
        <authorList>
            <person name="Zhang X."/>
        </authorList>
    </citation>
    <scope>NUCLEOTIDE SEQUENCE [LARGE SCALE GENOMIC DNA]</scope>
    <source>
        <strain evidence="4">s54d21</strain>
    </source>
</reference>
<accession>A0ABU5GWJ2</accession>
<feature type="domain" description="Peptidase C-terminal archaeal/bacterial" evidence="2">
    <location>
        <begin position="312"/>
        <end position="379"/>
    </location>
</feature>
<keyword evidence="1" id="KW-0732">Signal</keyword>
<dbReference type="Gene3D" id="2.60.120.380">
    <property type="match status" value="3"/>
</dbReference>
<evidence type="ECO:0000313" key="3">
    <source>
        <dbReference type="EMBL" id="MDY7225563.1"/>
    </source>
</evidence>
<dbReference type="InterPro" id="IPR007280">
    <property type="entry name" value="Peptidase_C_arc/bac"/>
</dbReference>
<comment type="caution">
    <text evidence="3">The sequence shown here is derived from an EMBL/GenBank/DDBJ whole genome shotgun (WGS) entry which is preliminary data.</text>
</comment>
<dbReference type="RefSeq" id="WP_321544270.1">
    <property type="nucleotide sequence ID" value="NZ_JAXIVS010000001.1"/>
</dbReference>
<feature type="domain" description="Peptidase C-terminal archaeal/bacterial" evidence="2">
    <location>
        <begin position="83"/>
        <end position="150"/>
    </location>
</feature>
<sequence length="392" mass="40517">MNPTFAKTVMMSCLTALVACGPEMAGDEEVVLESAEPGQEFQVAQEPLNEVELSAADCSSTYTLSNNSSRTGLGVADQGWSCIYTMAVPAGATNLKFETTGGTGDADLYVKFGSTPTSSEHDCKSAGGTSVETCSPTTVQTGTYYVRLYGYTASSGITLKGSYTPGSPPPASCTTTYSLSNGVTRTGVTTVAGYWSCIYTLSVPTGATDLKFETTGGTGDADLYVKFGTTPTESSHDCKSAGGTSAETCTIAAPVTGTYYVRMYGYGSSTGISLRGSYTPNSSPTSCNVTDTLSNGTPKTGVSAASQAWSCIYKLTVPAGMSSVTFQTTGGTGDADLYVRSGYTPTEAMHDCKSAGNTNTEVCTIYSPAAGTYYVRLYGYAAASGITLTGRY</sequence>
<feature type="chain" id="PRO_5046236747" evidence="1">
    <location>
        <begin position="26"/>
        <end position="392"/>
    </location>
</feature>
<dbReference type="PROSITE" id="PS51257">
    <property type="entry name" value="PROKAR_LIPOPROTEIN"/>
    <property type="match status" value="1"/>
</dbReference>
<name>A0ABU5GWJ2_9BACT</name>
<proteinExistence type="predicted"/>